<name>A0ABV5WNK3_9BACI</name>
<evidence type="ECO:0000313" key="4">
    <source>
        <dbReference type="EMBL" id="MFB9762229.1"/>
    </source>
</evidence>
<dbReference type="EMBL" id="JBHMAF010000196">
    <property type="protein sequence ID" value="MFB9762229.1"/>
    <property type="molecule type" value="Genomic_DNA"/>
</dbReference>
<evidence type="ECO:0000256" key="1">
    <source>
        <dbReference type="ARBA" id="ARBA00008520"/>
    </source>
</evidence>
<dbReference type="SUPFAM" id="SSF53850">
    <property type="entry name" value="Periplasmic binding protein-like II"/>
    <property type="match status" value="1"/>
</dbReference>
<accession>A0ABV5WNK3</accession>
<organism evidence="4 5">
    <name type="scientific">Ectobacillus funiculus</name>
    <dbReference type="NCBI Taxonomy" id="137993"/>
    <lineage>
        <taxon>Bacteria</taxon>
        <taxon>Bacillati</taxon>
        <taxon>Bacillota</taxon>
        <taxon>Bacilli</taxon>
        <taxon>Bacillales</taxon>
        <taxon>Bacillaceae</taxon>
        <taxon>Ectobacillus</taxon>
    </lineage>
</organism>
<dbReference type="RefSeq" id="WP_379952178.1">
    <property type="nucleotide sequence ID" value="NZ_JBHMAF010000196.1"/>
</dbReference>
<comment type="caution">
    <text evidence="4">The sequence shown here is derived from an EMBL/GenBank/DDBJ whole genome shotgun (WGS) entry which is preliminary data.</text>
</comment>
<dbReference type="Pfam" id="PF13416">
    <property type="entry name" value="SBP_bac_8"/>
    <property type="match status" value="1"/>
</dbReference>
<proteinExistence type="inferred from homology"/>
<sequence length="462" mass="51203">MKKLVSLVSGVVLAASLVGCGSSKQSAGGADDKIVVWTQAAADHPEGKMFADRIKSYNAEHPDKPKVEIKNITRAGAGSGYIDKLNAAITANDMPDIFTLDGPDVAAYVESGVIGELDGHMTKGFKEGFTKGIIDQGTVDDKFYAMGYSDSGVAIMYNEDMINALPADVKAMVPGPDEDWTWDEFVNLSRKIDDFAKTTNDPAYKNYEVATSLLLTDITAGAYELGTYYFTPLLWGNDTNIVDKDGVTVDGVLNSKKSVESLTKFAQLFKDHPLANAAESEKTFHSGKSALAVAGFWYVNEIKNNYPNLKFRTVRYPKMDEGHNDLYTPSGSWAFVRNGQIEDKKRVKQVVEVMEWLTNDEAAKEYYEKNGSIPTRVNSIDAINTETDNPYANEAWKVLKYQAEKTNKARPVSPGYPYLSETFSKDVILKIAQNKTTDSETIKKYLDEAVKKIDAEFEKYRK</sequence>
<dbReference type="PANTHER" id="PTHR30061">
    <property type="entry name" value="MALTOSE-BINDING PERIPLASMIC PROTEIN"/>
    <property type="match status" value="1"/>
</dbReference>
<keyword evidence="3" id="KW-0732">Signal</keyword>
<keyword evidence="2" id="KW-0813">Transport</keyword>
<protein>
    <submittedName>
        <fullName evidence="4">ABC transporter substrate-binding protein</fullName>
    </submittedName>
</protein>
<evidence type="ECO:0000313" key="5">
    <source>
        <dbReference type="Proteomes" id="UP001589609"/>
    </source>
</evidence>
<dbReference type="Gene3D" id="3.40.190.10">
    <property type="entry name" value="Periplasmic binding protein-like II"/>
    <property type="match status" value="1"/>
</dbReference>
<dbReference type="InterPro" id="IPR006059">
    <property type="entry name" value="SBP"/>
</dbReference>
<dbReference type="PROSITE" id="PS51257">
    <property type="entry name" value="PROKAR_LIPOPROTEIN"/>
    <property type="match status" value="1"/>
</dbReference>
<dbReference type="PANTHER" id="PTHR30061:SF50">
    <property type="entry name" value="MALTOSE_MALTODEXTRIN-BINDING PERIPLASMIC PROTEIN"/>
    <property type="match status" value="1"/>
</dbReference>
<keyword evidence="5" id="KW-1185">Reference proteome</keyword>
<gene>
    <name evidence="4" type="ORF">ACFFMS_28815</name>
</gene>
<reference evidence="4 5" key="1">
    <citation type="submission" date="2024-09" db="EMBL/GenBank/DDBJ databases">
        <authorList>
            <person name="Sun Q."/>
            <person name="Mori K."/>
        </authorList>
    </citation>
    <scope>NUCLEOTIDE SEQUENCE [LARGE SCALE GENOMIC DNA]</scope>
    <source>
        <strain evidence="4 5">JCM 11201</strain>
    </source>
</reference>
<evidence type="ECO:0000256" key="3">
    <source>
        <dbReference type="ARBA" id="ARBA00022729"/>
    </source>
</evidence>
<dbReference type="Proteomes" id="UP001589609">
    <property type="component" value="Unassembled WGS sequence"/>
</dbReference>
<comment type="similarity">
    <text evidence="1">Belongs to the bacterial solute-binding protein 1 family.</text>
</comment>
<evidence type="ECO:0000256" key="2">
    <source>
        <dbReference type="ARBA" id="ARBA00022448"/>
    </source>
</evidence>